<dbReference type="KEGG" id="achi:CDG60_13405"/>
<proteinExistence type="predicted"/>
<feature type="transmembrane region" description="Helical" evidence="4">
    <location>
        <begin position="359"/>
        <end position="379"/>
    </location>
</feature>
<dbReference type="InterPro" id="IPR043128">
    <property type="entry name" value="Rev_trsase/Diguanyl_cyclase"/>
</dbReference>
<reference evidence="7" key="1">
    <citation type="submission" date="2018-09" db="EMBL/GenBank/DDBJ databases">
        <title>The complete genome of Acinetobacter sp. strain WCHAc010005.</title>
        <authorList>
            <person name="Hu Y."/>
            <person name="Long H."/>
            <person name="Feng Y."/>
            <person name="Zong Z."/>
        </authorList>
    </citation>
    <scope>NUCLEOTIDE SEQUENCE [LARGE SCALE GENOMIC DNA]</scope>
    <source>
        <strain evidence="7">WCHAc010005</strain>
    </source>
</reference>
<feature type="transmembrane region" description="Helical" evidence="4">
    <location>
        <begin position="275"/>
        <end position="293"/>
    </location>
</feature>
<feature type="transmembrane region" description="Helical" evidence="4">
    <location>
        <begin position="327"/>
        <end position="347"/>
    </location>
</feature>
<organism evidence="6 7">
    <name type="scientific">Acinetobacter chinensis</name>
    <dbReference type="NCBI Taxonomy" id="2004650"/>
    <lineage>
        <taxon>Bacteria</taxon>
        <taxon>Pseudomonadati</taxon>
        <taxon>Pseudomonadota</taxon>
        <taxon>Gammaproteobacteria</taxon>
        <taxon>Moraxellales</taxon>
        <taxon>Moraxellaceae</taxon>
        <taxon>Acinetobacter</taxon>
    </lineage>
</organism>
<dbReference type="InterPro" id="IPR050469">
    <property type="entry name" value="Diguanylate_Cyclase"/>
</dbReference>
<dbReference type="InterPro" id="IPR029787">
    <property type="entry name" value="Nucleotide_cyclase"/>
</dbReference>
<dbReference type="EMBL" id="CP032134">
    <property type="protein sequence ID" value="AXY57474.1"/>
    <property type="molecule type" value="Genomic_DNA"/>
</dbReference>
<dbReference type="CDD" id="cd01949">
    <property type="entry name" value="GGDEF"/>
    <property type="match status" value="1"/>
</dbReference>
<dbReference type="PROSITE" id="PS50887">
    <property type="entry name" value="GGDEF"/>
    <property type="match status" value="1"/>
</dbReference>
<evidence type="ECO:0000313" key="6">
    <source>
        <dbReference type="EMBL" id="AXY57474.1"/>
    </source>
</evidence>
<protein>
    <recommendedName>
        <fullName evidence="2">diguanylate cyclase</fullName>
        <ecNumber evidence="2">2.7.7.65</ecNumber>
    </recommendedName>
</protein>
<evidence type="ECO:0000313" key="7">
    <source>
        <dbReference type="Proteomes" id="UP000263753"/>
    </source>
</evidence>
<dbReference type="PANTHER" id="PTHR45138:SF9">
    <property type="entry name" value="DIGUANYLATE CYCLASE DGCM-RELATED"/>
    <property type="match status" value="1"/>
</dbReference>
<keyword evidence="4" id="KW-0472">Membrane</keyword>
<dbReference type="NCBIfam" id="TIGR00254">
    <property type="entry name" value="GGDEF"/>
    <property type="match status" value="1"/>
</dbReference>
<dbReference type="EC" id="2.7.7.65" evidence="2"/>
<feature type="transmembrane region" description="Helical" evidence="4">
    <location>
        <begin position="300"/>
        <end position="321"/>
    </location>
</feature>
<evidence type="ECO:0000259" key="5">
    <source>
        <dbReference type="PROSITE" id="PS50887"/>
    </source>
</evidence>
<keyword evidence="4" id="KW-1133">Transmembrane helix</keyword>
<keyword evidence="4" id="KW-0812">Transmembrane</keyword>
<comment type="catalytic activity">
    <reaction evidence="3">
        <text>2 GTP = 3',3'-c-di-GMP + 2 diphosphate</text>
        <dbReference type="Rhea" id="RHEA:24898"/>
        <dbReference type="ChEBI" id="CHEBI:33019"/>
        <dbReference type="ChEBI" id="CHEBI:37565"/>
        <dbReference type="ChEBI" id="CHEBI:58805"/>
        <dbReference type="EC" id="2.7.7.65"/>
    </reaction>
</comment>
<dbReference type="SUPFAM" id="SSF55073">
    <property type="entry name" value="Nucleotide cyclase"/>
    <property type="match status" value="1"/>
</dbReference>
<dbReference type="GO" id="GO:0052621">
    <property type="term" value="F:diguanylate cyclase activity"/>
    <property type="evidence" value="ECO:0007669"/>
    <property type="project" value="UniProtKB-EC"/>
</dbReference>
<evidence type="ECO:0000256" key="3">
    <source>
        <dbReference type="ARBA" id="ARBA00034247"/>
    </source>
</evidence>
<feature type="transmembrane region" description="Helical" evidence="4">
    <location>
        <begin position="237"/>
        <end position="255"/>
    </location>
</feature>
<name>A0A3B7LZY6_9GAMM</name>
<dbReference type="PANTHER" id="PTHR45138">
    <property type="entry name" value="REGULATORY COMPONENTS OF SENSORY TRANSDUCTION SYSTEM"/>
    <property type="match status" value="1"/>
</dbReference>
<dbReference type="AlphaFoldDB" id="A0A3B7LZY6"/>
<dbReference type="PROSITE" id="PS51257">
    <property type="entry name" value="PROKAR_LIPOPROTEIN"/>
    <property type="match status" value="1"/>
</dbReference>
<feature type="transmembrane region" description="Helical" evidence="4">
    <location>
        <begin position="201"/>
        <end position="225"/>
    </location>
</feature>
<dbReference type="FunFam" id="3.30.70.270:FF:000001">
    <property type="entry name" value="Diguanylate cyclase domain protein"/>
    <property type="match status" value="1"/>
</dbReference>
<evidence type="ECO:0000256" key="4">
    <source>
        <dbReference type="SAM" id="Phobius"/>
    </source>
</evidence>
<gene>
    <name evidence="6" type="ORF">CDG60_13405</name>
</gene>
<sequence>MLNGVRLFHSVFVAFILSCLCIITGKVWAQYEPAPASYYQHQRLLNEINFTEKSTTYLSGEWLFYPEQLVIQPSTVLIPEVVELPVSFKKLTGKTDTYGSFVGHFKLPKEFVGRRIGIWIPNQYGAYRMYLNGDVIVRVGEVGKNKNEHQTENAPRIAYFIAESEYFTLAIQASSFQNIQGGIENPMRIGLSRTVNRQFQLLMMSIAMVCGAVLGVGIFTLMFSIFRGATGRNTKSIFIFGIFIVFLALHNLFSAPYAYTSFTDIQWPWGIRLEYLFTFMAIILFLTYMYLLNRRYLHPVVYWIAMVLLGLNILITLFNQPHIFEKIAFYSAVYCPVVLINFIRGFYLTLKNNEYYSKLNLWAVILLCATFIHDFLLMLNLIDSVNLVFISTSLYALLIMFQQSRNYAHHTYHIEHLNNELISLNDSLDQKVRQRTAQLVELNHQLEYQAKVDVLTGAYNRRALNDEIQQRFEQICKTKQGLLAFAMMDVDFFKKYNDHYGHLKGDKILSNLVGVMHRVLPEGAFAARYGGEEFAIVINAGSLTEVIACMENLLEEVRKEKYEHIAREDGKPWVTLSMGLSWMTAAQPYSNVLEFMKEADVQLYKVKNAGRDNLSVDI</sequence>
<dbReference type="Pfam" id="PF00990">
    <property type="entry name" value="GGDEF"/>
    <property type="match status" value="1"/>
</dbReference>
<comment type="cofactor">
    <cofactor evidence="1">
        <name>Mg(2+)</name>
        <dbReference type="ChEBI" id="CHEBI:18420"/>
    </cofactor>
</comment>
<dbReference type="SMART" id="SM00267">
    <property type="entry name" value="GGDEF"/>
    <property type="match status" value="1"/>
</dbReference>
<dbReference type="Gene3D" id="3.30.70.270">
    <property type="match status" value="1"/>
</dbReference>
<dbReference type="InterPro" id="IPR000160">
    <property type="entry name" value="GGDEF_dom"/>
</dbReference>
<dbReference type="Proteomes" id="UP000263753">
    <property type="component" value="Chromosome"/>
</dbReference>
<evidence type="ECO:0000256" key="1">
    <source>
        <dbReference type="ARBA" id="ARBA00001946"/>
    </source>
</evidence>
<accession>A0A3B7LZY6</accession>
<feature type="domain" description="GGDEF" evidence="5">
    <location>
        <begin position="481"/>
        <end position="618"/>
    </location>
</feature>
<evidence type="ECO:0000256" key="2">
    <source>
        <dbReference type="ARBA" id="ARBA00012528"/>
    </source>
</evidence>